<sequence length="103" mass="11856">MKGVWVRRNETRNAAILSTGGGRPELIVPELFEPVLTGISRGGFQLRGYERIDQGDGPYLVLQEWQCEELSLRDARYDRDWHPVIEKLLRKRDGVPPSRDPRA</sequence>
<organism evidence="1 2">
    <name type="scientific">Viridibacterium curvum</name>
    <dbReference type="NCBI Taxonomy" id="1101404"/>
    <lineage>
        <taxon>Bacteria</taxon>
        <taxon>Pseudomonadati</taxon>
        <taxon>Pseudomonadota</taxon>
        <taxon>Betaproteobacteria</taxon>
        <taxon>Rhodocyclales</taxon>
        <taxon>Rhodocyclaceae</taxon>
        <taxon>Viridibacterium</taxon>
    </lineage>
</organism>
<evidence type="ECO:0000313" key="1">
    <source>
        <dbReference type="EMBL" id="GAA5172305.1"/>
    </source>
</evidence>
<comment type="caution">
    <text evidence="1">The sequence shown here is derived from an EMBL/GenBank/DDBJ whole genome shotgun (WGS) entry which is preliminary data.</text>
</comment>
<evidence type="ECO:0000313" key="2">
    <source>
        <dbReference type="Proteomes" id="UP001500547"/>
    </source>
</evidence>
<name>A0ABP9R6A7_9RHOO</name>
<dbReference type="EMBL" id="BAABLD010000017">
    <property type="protein sequence ID" value="GAA5172305.1"/>
    <property type="molecule type" value="Genomic_DNA"/>
</dbReference>
<gene>
    <name evidence="1" type="ORF">GCM10025770_38250</name>
</gene>
<proteinExistence type="predicted"/>
<keyword evidence="2" id="KW-1185">Reference proteome</keyword>
<reference evidence="2" key="1">
    <citation type="journal article" date="2019" name="Int. J. Syst. Evol. Microbiol.">
        <title>The Global Catalogue of Microorganisms (GCM) 10K type strain sequencing project: providing services to taxonomists for standard genome sequencing and annotation.</title>
        <authorList>
            <consortium name="The Broad Institute Genomics Platform"/>
            <consortium name="The Broad Institute Genome Sequencing Center for Infectious Disease"/>
            <person name="Wu L."/>
            <person name="Ma J."/>
        </authorList>
    </citation>
    <scope>NUCLEOTIDE SEQUENCE [LARGE SCALE GENOMIC DNA]</scope>
    <source>
        <strain evidence="2">JCM 18715</strain>
    </source>
</reference>
<protein>
    <recommendedName>
        <fullName evidence="3">ABM domain-containing protein</fullName>
    </recommendedName>
</protein>
<dbReference type="Proteomes" id="UP001500547">
    <property type="component" value="Unassembled WGS sequence"/>
</dbReference>
<evidence type="ECO:0008006" key="3">
    <source>
        <dbReference type="Google" id="ProtNLM"/>
    </source>
</evidence>
<accession>A0ABP9R6A7</accession>